<feature type="region of interest" description="Disordered" evidence="2">
    <location>
        <begin position="1603"/>
        <end position="1690"/>
    </location>
</feature>
<keyword evidence="4" id="KW-0067">ATP-binding</keyword>
<name>A0ABS5BNZ0_9BACT</name>
<proteinExistence type="predicted"/>
<protein>
    <submittedName>
        <fullName evidence="4">DEAD/DEAH box helicase family protein</fullName>
    </submittedName>
</protein>
<evidence type="ECO:0000313" key="5">
    <source>
        <dbReference type="Proteomes" id="UP000676565"/>
    </source>
</evidence>
<dbReference type="SMART" id="SM00487">
    <property type="entry name" value="DEXDc"/>
    <property type="match status" value="1"/>
</dbReference>
<dbReference type="CDD" id="cd02440">
    <property type="entry name" value="AdoMet_MTases"/>
    <property type="match status" value="1"/>
</dbReference>
<feature type="domain" description="Helicase C-terminal" evidence="3">
    <location>
        <begin position="1186"/>
        <end position="1357"/>
    </location>
</feature>
<organism evidence="4 5">
    <name type="scientific">Gemmata palustris</name>
    <dbReference type="NCBI Taxonomy" id="2822762"/>
    <lineage>
        <taxon>Bacteria</taxon>
        <taxon>Pseudomonadati</taxon>
        <taxon>Planctomycetota</taxon>
        <taxon>Planctomycetia</taxon>
        <taxon>Gemmatales</taxon>
        <taxon>Gemmataceae</taxon>
        <taxon>Gemmata</taxon>
    </lineage>
</organism>
<dbReference type="Gene3D" id="3.40.50.300">
    <property type="entry name" value="P-loop containing nucleotide triphosphate hydrolases"/>
    <property type="match status" value="2"/>
</dbReference>
<dbReference type="SUPFAM" id="SSF53335">
    <property type="entry name" value="S-adenosyl-L-methionine-dependent methyltransferases"/>
    <property type="match status" value="1"/>
</dbReference>
<reference evidence="4 5" key="1">
    <citation type="submission" date="2021-04" db="EMBL/GenBank/DDBJ databases">
        <authorList>
            <person name="Ivanova A."/>
        </authorList>
    </citation>
    <scope>NUCLEOTIDE SEQUENCE [LARGE SCALE GENOMIC DNA]</scope>
    <source>
        <strain evidence="4 5">G18</strain>
    </source>
</reference>
<dbReference type="InterPro" id="IPR027417">
    <property type="entry name" value="P-loop_NTPase"/>
</dbReference>
<gene>
    <name evidence="4" type="ORF">J8F10_08795</name>
</gene>
<dbReference type="Pfam" id="PF04851">
    <property type="entry name" value="ResIII"/>
    <property type="match status" value="1"/>
</dbReference>
<accession>A0ABS5BNZ0</accession>
<dbReference type="InterPro" id="IPR006935">
    <property type="entry name" value="Helicase/UvrB_N"/>
</dbReference>
<dbReference type="RefSeq" id="WP_210653458.1">
    <property type="nucleotide sequence ID" value="NZ_JAGKQQ010000001.1"/>
</dbReference>
<keyword evidence="4" id="KW-0547">Nucleotide-binding</keyword>
<evidence type="ECO:0000256" key="2">
    <source>
        <dbReference type="SAM" id="MobiDB-lite"/>
    </source>
</evidence>
<dbReference type="SUPFAM" id="SSF52540">
    <property type="entry name" value="P-loop containing nucleoside triphosphate hydrolases"/>
    <property type="match status" value="2"/>
</dbReference>
<dbReference type="Gene3D" id="3.40.50.150">
    <property type="entry name" value="Vaccinia Virus protein VP39"/>
    <property type="match status" value="1"/>
</dbReference>
<dbReference type="EMBL" id="JAGKQQ010000001">
    <property type="protein sequence ID" value="MBP3955376.1"/>
    <property type="molecule type" value="Genomic_DNA"/>
</dbReference>
<keyword evidence="5" id="KW-1185">Reference proteome</keyword>
<dbReference type="GO" id="GO:0004386">
    <property type="term" value="F:helicase activity"/>
    <property type="evidence" value="ECO:0007669"/>
    <property type="project" value="UniProtKB-KW"/>
</dbReference>
<keyword evidence="1" id="KW-0175">Coiled coil</keyword>
<dbReference type="InterPro" id="IPR029063">
    <property type="entry name" value="SAM-dependent_MTases_sf"/>
</dbReference>
<keyword evidence="4" id="KW-0347">Helicase</keyword>
<dbReference type="PANTHER" id="PTHR41313">
    <property type="entry name" value="ADENINE-SPECIFIC METHYLTRANSFERASE"/>
    <property type="match status" value="1"/>
</dbReference>
<dbReference type="PANTHER" id="PTHR41313:SF1">
    <property type="entry name" value="DNA METHYLASE ADENINE-SPECIFIC DOMAIN-CONTAINING PROTEIN"/>
    <property type="match status" value="1"/>
</dbReference>
<dbReference type="InterPro" id="IPR014001">
    <property type="entry name" value="Helicase_ATP-bd"/>
</dbReference>
<dbReference type="PROSITE" id="PS51194">
    <property type="entry name" value="HELICASE_CTER"/>
    <property type="match status" value="1"/>
</dbReference>
<keyword evidence="4" id="KW-0378">Hydrolase</keyword>
<dbReference type="PRINTS" id="PR00507">
    <property type="entry name" value="N12N6MTFRASE"/>
</dbReference>
<dbReference type="Pfam" id="PF00271">
    <property type="entry name" value="Helicase_C"/>
    <property type="match status" value="1"/>
</dbReference>
<evidence type="ECO:0000313" key="4">
    <source>
        <dbReference type="EMBL" id="MBP3955376.1"/>
    </source>
</evidence>
<comment type="caution">
    <text evidence="4">The sequence shown here is derived from an EMBL/GenBank/DDBJ whole genome shotgun (WGS) entry which is preliminary data.</text>
</comment>
<evidence type="ECO:0000259" key="3">
    <source>
        <dbReference type="PROSITE" id="PS51194"/>
    </source>
</evidence>
<dbReference type="Proteomes" id="UP000676565">
    <property type="component" value="Unassembled WGS sequence"/>
</dbReference>
<feature type="compositionally biased region" description="Low complexity" evidence="2">
    <location>
        <begin position="1629"/>
        <end position="1647"/>
    </location>
</feature>
<dbReference type="InterPro" id="IPR001650">
    <property type="entry name" value="Helicase_C-like"/>
</dbReference>
<evidence type="ECO:0000256" key="1">
    <source>
        <dbReference type="SAM" id="Coils"/>
    </source>
</evidence>
<dbReference type="InterPro" id="IPR052933">
    <property type="entry name" value="DNA_Protect_Modify"/>
</dbReference>
<feature type="coiled-coil region" evidence="1">
    <location>
        <begin position="1530"/>
        <end position="1577"/>
    </location>
</feature>
<sequence length="1690" mass="186362">MELSPTGLKAKAHDLIAAIRTLKTVEREQRPPTDDEMQALRRFGGFGPVALHIFPDPATSLFKNGWEDTGRELRALLTPSEYDSAKRTVFTQFFTSPTVVASIYSALSRFGVPAGATVLEPGCGTGLFMTGQHRYLGVEMDAVSGRIARLLHPQADIRIENFRDTKLPPLDAVIGNVPFADLKLELNGEKLSLHDYFIAKSVDALKPGGVLAVVTSHYTLDKQNASARESLASKADFLGAIRLPSDAFKREGTAVVTDILFLRKREPGQEPKHADPAWTGTGPLMVEDATVAVNRYFLTHPEMVLGQWSRKDTLYGGEGYSVTGTGDLASQLRIAVGKLPRFEPTRVEAQSVRPPPLKHESSVCDSAQVSKFVPPPPLKHIAEGSFFVHDKRIHQMVDGKAEPVVYGGGELWAGGALSGRRMGDLIELRDLARRVLQSQNEGWPEANREHVRRSLNAAYDRFHSAYGPINKTTFSETATATIRRMPNLVKFREDPDAMLVMSLEEYDEATGKATKAAIMRQDVVGPKPAVTRVTTAEEGLLVSLDQRGGIDLPFIAGLYGKPEAEIVRELGDLIYRDPESKRWETADAYLSGNVRAKLAAAEKAGPEFARNADALRQVQPEDVLPGDIDANLGAPWIPASDIQAFAAELFGVPAESVKVGHLKKDAVWSVEPDYRALNSVAATADYGTGRINGTALLDQALNMKTPVIYDTITSATGGDQRVVNTTETLAAKEKQRQIKERFRQWIFADPDRTELLVRDYNDAFNNLRPRLFDGSHLDFPGMSKAFELRQHQKDAVWRCMTGGNTLLAHVVGAGKTACMVTSAMKMRQAGLAKKPMVVVPNHMLEQITREWLQIYPNARILTASKDDFTKERRKYLTAKIATGDWDGIVVTHSGFERMGMSSEFQERFLREQIAEYESLLVDKASKGRNIIKTLEKQKAAREERLKSLLAEDKKDDGLVFDELGVDQVFIDEAHYFKNLETPTKMERVAGIQTGGSERAFDLYMKCRYLDEQHAGRGTVFATGTPISNTMVEMYTMQRFLDPAGLRSRGIEHFDAWAATFGEVVEAMEISPDGATLKPRSRFAKFVNLPELVQMFRAFADVQTADMLNLPRPTLEGGKPQTVACPMSDAQCEAQAALVARYEKIRNERVDPRIDNALAITTDGRKLALDGRMLGAGGDFPDSKVNALVRNVVCIWKKTEDRRGTQMVFCDMGVHPNPFSVYDEIASKLADHGIPASQIAVIGDADTDAKKNALFEKVRQGTVRVLIGSTSKMGTGTNVQKRLVALHHLDAPWKPAEVEQREGRILRQGNTNAEVAIYRYVTEGSFDAYMWQALETKAKFIAQIMTGDCAVRKAEDIGGQELSYAEVKAIASGNPAVLTLAETDAELQRLAILRKNHHDEQFLARRNIKELPDRIRSLTGRIEKLGQDMATLEAHQGDRVTVGNRTLSNADAVEALTARMERLPQHVSEHRTVPVGTYRGLAYGFLLHPLGGMETYLDGQVMRRAELRDGAGARAALNAVERIAAGYGLERERAEQDKDVAEGQLADYQTRIGAVFRHAEYERQLADLRDKLKAGLSEKEPKEGEPTVAELDARIKTLRASNAVEATPARVGSKPQTRAEKPVTARITRPEPVAEPQPVVEPVQAAPPADDESDDTPGGNVIALPPAPKPPAPTHAGQVTQRRKPQQLSLF</sequence>